<evidence type="ECO:0000256" key="15">
    <source>
        <dbReference type="SAM" id="SignalP"/>
    </source>
</evidence>
<evidence type="ECO:0000313" key="18">
    <source>
        <dbReference type="Proteomes" id="UP001161757"/>
    </source>
</evidence>
<evidence type="ECO:0000256" key="3">
    <source>
        <dbReference type="ARBA" id="ARBA00012668"/>
    </source>
</evidence>
<dbReference type="InterPro" id="IPR017927">
    <property type="entry name" value="FAD-bd_FR_type"/>
</dbReference>
<evidence type="ECO:0000259" key="16">
    <source>
        <dbReference type="PROSITE" id="PS51384"/>
    </source>
</evidence>
<evidence type="ECO:0000256" key="9">
    <source>
        <dbReference type="ARBA" id="ARBA00023002"/>
    </source>
</evidence>
<comment type="similarity">
    <text evidence="2">Belongs to the ferric reductase (FRE) family.</text>
</comment>
<dbReference type="SFLD" id="SFLDG01168">
    <property type="entry name" value="Ferric_reductase_subgroup_(FRE"/>
    <property type="match status" value="1"/>
</dbReference>
<dbReference type="AlphaFoldDB" id="A0AAN6EVU1"/>
<evidence type="ECO:0000256" key="2">
    <source>
        <dbReference type="ARBA" id="ARBA00006278"/>
    </source>
</evidence>
<keyword evidence="6 14" id="KW-0812">Transmembrane</keyword>
<dbReference type="GO" id="GO:0006879">
    <property type="term" value="P:intracellular iron ion homeostasis"/>
    <property type="evidence" value="ECO:0007669"/>
    <property type="project" value="TreeGrafter"/>
</dbReference>
<keyword evidence="10" id="KW-0406">Ion transport</keyword>
<keyword evidence="8 14" id="KW-1133">Transmembrane helix</keyword>
<protein>
    <recommendedName>
        <fullName evidence="3">ferric-chelate reductase (NADPH)</fullName>
        <ecNumber evidence="3">1.16.1.9</ecNumber>
    </recommendedName>
</protein>
<keyword evidence="11 14" id="KW-0472">Membrane</keyword>
<dbReference type="GO" id="GO:0005886">
    <property type="term" value="C:plasma membrane"/>
    <property type="evidence" value="ECO:0007669"/>
    <property type="project" value="UniProtKB-SubCell"/>
</dbReference>
<dbReference type="SUPFAM" id="SSF63380">
    <property type="entry name" value="Riboflavin synthase domain-like"/>
    <property type="match status" value="1"/>
</dbReference>
<dbReference type="InterPro" id="IPR051410">
    <property type="entry name" value="Ferric/Cupric_Reductase"/>
</dbReference>
<feature type="chain" id="PRO_5043024457" description="ferric-chelate reductase (NADPH)" evidence="15">
    <location>
        <begin position="18"/>
        <end position="628"/>
    </location>
</feature>
<feature type="transmembrane region" description="Helical" evidence="14">
    <location>
        <begin position="214"/>
        <end position="233"/>
    </location>
</feature>
<evidence type="ECO:0000256" key="11">
    <source>
        <dbReference type="ARBA" id="ARBA00023136"/>
    </source>
</evidence>
<comment type="catalytic activity">
    <reaction evidence="12">
        <text>2 a Fe(II)-siderophore + NADP(+) + H(+) = 2 a Fe(III)-siderophore + NADPH</text>
        <dbReference type="Rhea" id="RHEA:28795"/>
        <dbReference type="Rhea" id="RHEA-COMP:11342"/>
        <dbReference type="Rhea" id="RHEA-COMP:11344"/>
        <dbReference type="ChEBI" id="CHEBI:15378"/>
        <dbReference type="ChEBI" id="CHEBI:29033"/>
        <dbReference type="ChEBI" id="CHEBI:29034"/>
        <dbReference type="ChEBI" id="CHEBI:57783"/>
        <dbReference type="ChEBI" id="CHEBI:58349"/>
        <dbReference type="EC" id="1.16.1.9"/>
    </reaction>
</comment>
<evidence type="ECO:0000313" key="17">
    <source>
        <dbReference type="EMBL" id="KAJ8990865.1"/>
    </source>
</evidence>
<reference evidence="17" key="1">
    <citation type="submission" date="2023-01" db="EMBL/GenBank/DDBJ databases">
        <title>Exophiala dermititidis isolated from Cystic Fibrosis Patient.</title>
        <authorList>
            <person name="Kurbessoian T."/>
            <person name="Crocker A."/>
            <person name="Murante D."/>
            <person name="Hogan D.A."/>
            <person name="Stajich J.E."/>
        </authorList>
    </citation>
    <scope>NUCLEOTIDE SEQUENCE</scope>
    <source>
        <strain evidence="17">Ex8</strain>
    </source>
</reference>
<keyword evidence="7" id="KW-0249">Electron transport</keyword>
<evidence type="ECO:0000256" key="7">
    <source>
        <dbReference type="ARBA" id="ARBA00022982"/>
    </source>
</evidence>
<feature type="transmembrane region" description="Helical" evidence="14">
    <location>
        <begin position="248"/>
        <end position="268"/>
    </location>
</feature>
<evidence type="ECO:0000256" key="6">
    <source>
        <dbReference type="ARBA" id="ARBA00022692"/>
    </source>
</evidence>
<keyword evidence="15" id="KW-0732">Signal</keyword>
<evidence type="ECO:0000256" key="8">
    <source>
        <dbReference type="ARBA" id="ARBA00022989"/>
    </source>
</evidence>
<evidence type="ECO:0000256" key="14">
    <source>
        <dbReference type="SAM" id="Phobius"/>
    </source>
</evidence>
<evidence type="ECO:0000256" key="13">
    <source>
        <dbReference type="SAM" id="MobiDB-lite"/>
    </source>
</evidence>
<dbReference type="Gene3D" id="3.40.50.80">
    <property type="entry name" value="Nucleotide-binding domain of ferredoxin-NADP reductase (FNR) module"/>
    <property type="match status" value="1"/>
</dbReference>
<dbReference type="PROSITE" id="PS51384">
    <property type="entry name" value="FAD_FR"/>
    <property type="match status" value="1"/>
</dbReference>
<name>A0AAN6EVU1_EXODE</name>
<dbReference type="SFLD" id="SFLDS00052">
    <property type="entry name" value="Ferric_Reductase_Domain"/>
    <property type="match status" value="1"/>
</dbReference>
<evidence type="ECO:0000256" key="5">
    <source>
        <dbReference type="ARBA" id="ARBA00022475"/>
    </source>
</evidence>
<feature type="region of interest" description="Disordered" evidence="13">
    <location>
        <begin position="21"/>
        <end position="40"/>
    </location>
</feature>
<evidence type="ECO:0000256" key="4">
    <source>
        <dbReference type="ARBA" id="ARBA00022448"/>
    </source>
</evidence>
<dbReference type="PANTHER" id="PTHR32361:SF24">
    <property type="entry name" value="REDUCTASE, PUTATIVE (AFU_ORTHOLOGUE AFUA_3G10820)-RELATED"/>
    <property type="match status" value="1"/>
</dbReference>
<organism evidence="17 18">
    <name type="scientific">Exophiala dermatitidis</name>
    <name type="common">Black yeast-like fungus</name>
    <name type="synonym">Wangiella dermatitidis</name>
    <dbReference type="NCBI Taxonomy" id="5970"/>
    <lineage>
        <taxon>Eukaryota</taxon>
        <taxon>Fungi</taxon>
        <taxon>Dikarya</taxon>
        <taxon>Ascomycota</taxon>
        <taxon>Pezizomycotina</taxon>
        <taxon>Eurotiomycetes</taxon>
        <taxon>Chaetothyriomycetidae</taxon>
        <taxon>Chaetothyriales</taxon>
        <taxon>Herpotrichiellaceae</taxon>
        <taxon>Exophiala</taxon>
    </lineage>
</organism>
<feature type="domain" description="FAD-binding FR-type" evidence="16">
    <location>
        <begin position="333"/>
        <end position="474"/>
    </location>
</feature>
<evidence type="ECO:0000256" key="1">
    <source>
        <dbReference type="ARBA" id="ARBA00004651"/>
    </source>
</evidence>
<feature type="signal peptide" evidence="15">
    <location>
        <begin position="1"/>
        <end position="17"/>
    </location>
</feature>
<dbReference type="EC" id="1.16.1.9" evidence="3"/>
<dbReference type="Pfam" id="PF08022">
    <property type="entry name" value="FAD_binding_8"/>
    <property type="match status" value="1"/>
</dbReference>
<feature type="transmembrane region" description="Helical" evidence="14">
    <location>
        <begin position="310"/>
        <end position="331"/>
    </location>
</feature>
<keyword evidence="4" id="KW-0813">Transport</keyword>
<dbReference type="Pfam" id="PF08030">
    <property type="entry name" value="NAD_binding_6"/>
    <property type="match status" value="1"/>
</dbReference>
<dbReference type="InterPro" id="IPR039261">
    <property type="entry name" value="FNR_nucleotide-bd"/>
</dbReference>
<dbReference type="GO" id="GO:0052851">
    <property type="term" value="F:ferric-chelate reductase (NADPH) activity"/>
    <property type="evidence" value="ECO:0007669"/>
    <property type="project" value="UniProtKB-EC"/>
</dbReference>
<accession>A0AAN6EVU1</accession>
<feature type="transmembrane region" description="Helical" evidence="14">
    <location>
        <begin position="57"/>
        <end position="77"/>
    </location>
</feature>
<comment type="subcellular location">
    <subcellularLocation>
        <location evidence="1">Cell membrane</location>
        <topology evidence="1">Multi-pass membrane protein</topology>
    </subcellularLocation>
</comment>
<comment type="caution">
    <text evidence="17">The sequence shown here is derived from an EMBL/GenBank/DDBJ whole genome shotgun (WGS) entry which is preliminary data.</text>
</comment>
<dbReference type="PANTHER" id="PTHR32361">
    <property type="entry name" value="FERRIC/CUPRIC REDUCTASE TRANSMEMBRANE COMPONENT"/>
    <property type="match status" value="1"/>
</dbReference>
<keyword evidence="9" id="KW-0560">Oxidoreductase</keyword>
<dbReference type="SUPFAM" id="SSF52343">
    <property type="entry name" value="Ferredoxin reductase-like, C-terminal NADP-linked domain"/>
    <property type="match status" value="1"/>
</dbReference>
<dbReference type="InterPro" id="IPR013121">
    <property type="entry name" value="Fe_red_NAD-bd_6"/>
</dbReference>
<dbReference type="InterPro" id="IPR013130">
    <property type="entry name" value="Fe3_Rdtase_TM_dom"/>
</dbReference>
<evidence type="ECO:0000256" key="12">
    <source>
        <dbReference type="ARBA" id="ARBA00048483"/>
    </source>
</evidence>
<dbReference type="InterPro" id="IPR017938">
    <property type="entry name" value="Riboflavin_synthase-like_b-brl"/>
</dbReference>
<sequence length="628" mass="69781">MIPSALLLAALAPIVMAAEPSHSGNSTSSSSGGSSPHQNDATTRHLEMLNKTLGYNYLWSLLGVTALLLAFMTAMRINAHIRHLASMGGSGSLRYYSTASPLMSSIKSNLLYAPMLHYRRARELKLSKHVNFGTVPTRFQAIFIFLVITTNVFASTWNVPWSDPELQVLPILRNRTGTLSVVNLIPIMVMATIKNPLITLLDISYDTFNLMHRWFGRIAVLEAIAHTLCWLIAKVQSKGWDAVKEAMHSPFIYGGLIATIAFTVILLQSPKVFRSLSYEFFLHFHFVLALLVVVFLYRHLHLSNLPQESLLWGAVAIWAAGRVLRLGTLLYRSIGRGFCTASVEPLPGGTVKITITTPRPWVYRPGQSLYLTLPALGLWTAHPFSVAWSGYERERERLTRSDSTRSEYNEKKPIVVRAGTLPEVEVSGQHTVSLIVKKHTGLTQKLWHHARNAETGGSSLSAFIEGPYGRESSLSSYGTVLLFASGVGITHQLGFVRQLVQGYREGTVAAKRIVLVWVIPTRDCLDWISSWMHEILNMEGRREVLKILLYITRAGLSQAVRSPSEMVQMFKGRPVVEDIIAHESARKLGCVGVSVCAGGGLADEVRRASRRMLDRGANLDFFEEGFGW</sequence>
<keyword evidence="5" id="KW-1003">Cell membrane</keyword>
<dbReference type="GO" id="GO:0015677">
    <property type="term" value="P:copper ion import"/>
    <property type="evidence" value="ECO:0007669"/>
    <property type="project" value="TreeGrafter"/>
</dbReference>
<dbReference type="EMBL" id="JAJGCB010000009">
    <property type="protein sequence ID" value="KAJ8990865.1"/>
    <property type="molecule type" value="Genomic_DNA"/>
</dbReference>
<feature type="transmembrane region" description="Helical" evidence="14">
    <location>
        <begin position="280"/>
        <end position="298"/>
    </location>
</feature>
<feature type="transmembrane region" description="Helical" evidence="14">
    <location>
        <begin position="139"/>
        <end position="157"/>
    </location>
</feature>
<dbReference type="Proteomes" id="UP001161757">
    <property type="component" value="Unassembled WGS sequence"/>
</dbReference>
<dbReference type="InterPro" id="IPR013112">
    <property type="entry name" value="FAD-bd_8"/>
</dbReference>
<dbReference type="Pfam" id="PF01794">
    <property type="entry name" value="Ferric_reduct"/>
    <property type="match status" value="1"/>
</dbReference>
<feature type="compositionally biased region" description="Low complexity" evidence="13">
    <location>
        <begin position="21"/>
        <end position="35"/>
    </location>
</feature>
<proteinExistence type="inferred from homology"/>
<feature type="transmembrane region" description="Helical" evidence="14">
    <location>
        <begin position="177"/>
        <end position="193"/>
    </location>
</feature>
<dbReference type="CDD" id="cd06186">
    <property type="entry name" value="NOX_Duox_like_FAD_NADP"/>
    <property type="match status" value="1"/>
</dbReference>
<evidence type="ECO:0000256" key="10">
    <source>
        <dbReference type="ARBA" id="ARBA00023065"/>
    </source>
</evidence>
<dbReference type="GO" id="GO:0006826">
    <property type="term" value="P:iron ion transport"/>
    <property type="evidence" value="ECO:0007669"/>
    <property type="project" value="TreeGrafter"/>
</dbReference>
<gene>
    <name evidence="17" type="ORF">HRR80_004928</name>
</gene>